<reference evidence="2 3" key="1">
    <citation type="submission" date="2020-01" db="EMBL/GenBank/DDBJ databases">
        <authorList>
            <person name="Palmer J.M."/>
        </authorList>
    </citation>
    <scope>NUCLEOTIDE SEQUENCE [LARGE SCALE GENOMIC DNA]</scope>
    <source>
        <strain evidence="2 3">TWF970</strain>
    </source>
</reference>
<dbReference type="EMBL" id="JAABOJ010000033">
    <property type="protein sequence ID" value="KAF3276392.1"/>
    <property type="molecule type" value="Genomic_DNA"/>
</dbReference>
<protein>
    <submittedName>
        <fullName evidence="2">Uncharacterized protein</fullName>
    </submittedName>
</protein>
<evidence type="ECO:0000313" key="3">
    <source>
        <dbReference type="Proteomes" id="UP000474640"/>
    </source>
</evidence>
<feature type="compositionally biased region" description="Low complexity" evidence="1">
    <location>
        <begin position="292"/>
        <end position="302"/>
    </location>
</feature>
<feature type="compositionally biased region" description="Low complexity" evidence="1">
    <location>
        <begin position="216"/>
        <end position="234"/>
    </location>
</feature>
<evidence type="ECO:0000313" key="2">
    <source>
        <dbReference type="EMBL" id="KAF3276392.1"/>
    </source>
</evidence>
<proteinExistence type="predicted"/>
<name>A0A7C8VC08_ORBOL</name>
<feature type="compositionally biased region" description="Gly residues" evidence="1">
    <location>
        <begin position="11"/>
        <end position="25"/>
    </location>
</feature>
<feature type="region of interest" description="Disordered" evidence="1">
    <location>
        <begin position="268"/>
        <end position="414"/>
    </location>
</feature>
<evidence type="ECO:0000256" key="1">
    <source>
        <dbReference type="SAM" id="MobiDB-lite"/>
    </source>
</evidence>
<sequence length="414" mass="45050">MSALLFPSSVGPGGGYGGGYGSGGGDDPDRRGGHGHGGHGADDNYEPIDAEGESDGSSHRGEEEESREEQKTPKGAGKKKEKKKPDYNSAKRRKHYKDNNVTAANAAKTAMVDSLNRFRIPNRMGGAPGSYVLADAERSHFCQSKRPEPERVNDFEFYWRQNPSTNFDAKDQNVWDHTFGKSGTASRWGAQNLNHLVSMLESNKIVPSRSFKRNNRPAQAPAQPPQNRSQPSASVPVPGMNPNQFQQFQVAMPTTQAQEAPAQLARTNNPNLQQNTDSPFGEFVPFDHPSRQQGHAAAAQGHIPPMAQSHVPNLAHRPPPQYTQQAQGQQYYQPGGHQYYQEQHGGVPNPQGQNQQGQGRGQNPHGQNPHGQNQHHGQQPPGQNRRGREGSDRGAGGPPIEQVGASHDLASVLL</sequence>
<feature type="compositionally biased region" description="Basic and acidic residues" evidence="1">
    <location>
        <begin position="56"/>
        <end position="72"/>
    </location>
</feature>
<dbReference type="OrthoDB" id="10432773at2759"/>
<dbReference type="Proteomes" id="UP000474640">
    <property type="component" value="Unassembled WGS sequence"/>
</dbReference>
<organism evidence="2 3">
    <name type="scientific">Orbilia oligospora</name>
    <name type="common">Nematode-trapping fungus</name>
    <name type="synonym">Arthrobotrys oligospora</name>
    <dbReference type="NCBI Taxonomy" id="2813651"/>
    <lineage>
        <taxon>Eukaryota</taxon>
        <taxon>Fungi</taxon>
        <taxon>Dikarya</taxon>
        <taxon>Ascomycota</taxon>
        <taxon>Pezizomycotina</taxon>
        <taxon>Orbiliomycetes</taxon>
        <taxon>Orbiliales</taxon>
        <taxon>Orbiliaceae</taxon>
        <taxon>Orbilia</taxon>
    </lineage>
</organism>
<feature type="compositionally biased region" description="Acidic residues" evidence="1">
    <location>
        <begin position="43"/>
        <end position="54"/>
    </location>
</feature>
<feature type="region of interest" description="Disordered" evidence="1">
    <location>
        <begin position="207"/>
        <end position="243"/>
    </location>
</feature>
<accession>A0A7C8VC08</accession>
<feature type="compositionally biased region" description="Low complexity" evidence="1">
    <location>
        <begin position="322"/>
        <end position="384"/>
    </location>
</feature>
<feature type="compositionally biased region" description="Polar residues" evidence="1">
    <location>
        <begin position="268"/>
        <end position="278"/>
    </location>
</feature>
<feature type="region of interest" description="Disordered" evidence="1">
    <location>
        <begin position="1"/>
        <end position="103"/>
    </location>
</feature>
<gene>
    <name evidence="2" type="ORF">TWF970_006348</name>
</gene>
<dbReference type="AlphaFoldDB" id="A0A7C8VC08"/>
<comment type="caution">
    <text evidence="2">The sequence shown here is derived from an EMBL/GenBank/DDBJ whole genome shotgun (WGS) entry which is preliminary data.</text>
</comment>